<dbReference type="Proteomes" id="UP000095282">
    <property type="component" value="Unplaced"/>
</dbReference>
<reference evidence="2" key="1">
    <citation type="submission" date="2016-11" db="UniProtKB">
        <authorList>
            <consortium name="WormBaseParasite"/>
        </authorList>
    </citation>
    <scope>IDENTIFICATION</scope>
</reference>
<organism evidence="1 2">
    <name type="scientific">Caenorhabditis tropicalis</name>
    <dbReference type="NCBI Taxonomy" id="1561998"/>
    <lineage>
        <taxon>Eukaryota</taxon>
        <taxon>Metazoa</taxon>
        <taxon>Ecdysozoa</taxon>
        <taxon>Nematoda</taxon>
        <taxon>Chromadorea</taxon>
        <taxon>Rhabditida</taxon>
        <taxon>Rhabditina</taxon>
        <taxon>Rhabditomorpha</taxon>
        <taxon>Rhabditoidea</taxon>
        <taxon>Rhabditidae</taxon>
        <taxon>Peloderinae</taxon>
        <taxon>Caenorhabditis</taxon>
    </lineage>
</organism>
<keyword evidence="1" id="KW-1185">Reference proteome</keyword>
<protein>
    <submittedName>
        <fullName evidence="2">SNF2_N domain-containing protein</fullName>
    </submittedName>
</protein>
<evidence type="ECO:0000313" key="2">
    <source>
        <dbReference type="WBParaSite" id="Csp11.Scaffold630.g17946.t1"/>
    </source>
</evidence>
<accession>A0A1I7UP63</accession>
<evidence type="ECO:0000313" key="1">
    <source>
        <dbReference type="Proteomes" id="UP000095282"/>
    </source>
</evidence>
<name>A0A1I7UP63_9PELO</name>
<sequence>MENVAQTKRYSKSEFVRYSRDAMQVLSEDIDIVRTWRALIGNHTILAPNYWKVHRKHLSKCKYFIVDVKDIECLEQTMNSVNSQEERKRMIFRFRSLSSWMQVYENHHLYLRAIPSGHNGIKDAPRVFAEDLLEIIPIVLEKQGMPKSLGNGRKRYGTLKDYCSSDRIEDYRNKWASSLEGKVWITVSTKEMAGLFDDLDCNKELVTIIEDPSHINTSRDVMERGGYIRTISPNQTEVMDTSMAALYIFDTLVKGRNHKKYRCDGSLCGKEDGMDCLKRITKLLNWVMEDTSSKFCTCLSLEPLLYLLCVSRYSPRSLGRERREARMSASLTARGVSGDAEKIEK</sequence>
<dbReference type="WBParaSite" id="Csp11.Scaffold630.g17946.t1">
    <property type="protein sequence ID" value="Csp11.Scaffold630.g17946.t1"/>
    <property type="gene ID" value="Csp11.Scaffold630.g17946"/>
</dbReference>
<proteinExistence type="predicted"/>
<dbReference type="AlphaFoldDB" id="A0A1I7UP63"/>
<dbReference type="STRING" id="1561998.A0A1I7UP63"/>
<dbReference type="eggNOG" id="KOG0800">
    <property type="taxonomic scope" value="Eukaryota"/>
</dbReference>